<dbReference type="SUPFAM" id="SSF52540">
    <property type="entry name" value="P-loop containing nucleoside triphosphate hydrolases"/>
    <property type="match status" value="1"/>
</dbReference>
<dbReference type="SMART" id="SM00382">
    <property type="entry name" value="AAA"/>
    <property type="match status" value="1"/>
</dbReference>
<dbReference type="PANTHER" id="PTHR42939:SF1">
    <property type="entry name" value="ABC TRANSPORTER ATP-BINDING PROTEIN ALBC-RELATED"/>
    <property type="match status" value="1"/>
</dbReference>
<gene>
    <name evidence="5" type="ORF">IC006_2806</name>
    <name evidence="6" type="ORF">IC007_2820</name>
</gene>
<evidence type="ECO:0000256" key="3">
    <source>
        <dbReference type="ARBA" id="ARBA00022840"/>
    </source>
</evidence>
<evidence type="ECO:0000259" key="4">
    <source>
        <dbReference type="PROSITE" id="PS50893"/>
    </source>
</evidence>
<dbReference type="GO" id="GO:0016887">
    <property type="term" value="F:ATP hydrolysis activity"/>
    <property type="evidence" value="ECO:0007669"/>
    <property type="project" value="InterPro"/>
</dbReference>
<dbReference type="RefSeq" id="WP_054845297.1">
    <property type="nucleotide sequence ID" value="NZ_AP018929.1"/>
</dbReference>
<dbReference type="GO" id="GO:0005524">
    <property type="term" value="F:ATP binding"/>
    <property type="evidence" value="ECO:0007669"/>
    <property type="project" value="UniProtKB-KW"/>
</dbReference>
<dbReference type="PROSITE" id="PS50893">
    <property type="entry name" value="ABC_TRANSPORTER_2"/>
    <property type="match status" value="1"/>
</dbReference>
<evidence type="ECO:0000256" key="1">
    <source>
        <dbReference type="ARBA" id="ARBA00022448"/>
    </source>
</evidence>
<accession>A0A510DZV0</accession>
<protein>
    <submittedName>
        <fullName evidence="6">Trehalose/maltose import ATP-binding protein MalK</fullName>
    </submittedName>
</protein>
<dbReference type="Gene3D" id="3.40.50.300">
    <property type="entry name" value="P-loop containing nucleotide triphosphate hydrolases"/>
    <property type="match status" value="1"/>
</dbReference>
<reference evidence="8" key="1">
    <citation type="submission" date="2018-09" db="EMBL/GenBank/DDBJ databases">
        <title>Complete Genome Sequencing of Sulfolobus sp. JCM 16834.</title>
        <authorList>
            <person name="Kato S."/>
            <person name="Itoh T."/>
            <person name="Ohkuma M."/>
        </authorList>
    </citation>
    <scope>NUCLEOTIDE SEQUENCE [LARGE SCALE GENOMIC DNA]</scope>
    <source>
        <strain evidence="8">IC-007</strain>
    </source>
</reference>
<evidence type="ECO:0000313" key="5">
    <source>
        <dbReference type="EMBL" id="BBG25470.1"/>
    </source>
</evidence>
<evidence type="ECO:0000256" key="2">
    <source>
        <dbReference type="ARBA" id="ARBA00022741"/>
    </source>
</evidence>
<dbReference type="InterPro" id="IPR003593">
    <property type="entry name" value="AAA+_ATPase"/>
</dbReference>
<dbReference type="InterPro" id="IPR017871">
    <property type="entry name" value="ABC_transporter-like_CS"/>
</dbReference>
<evidence type="ECO:0000313" key="8">
    <source>
        <dbReference type="Proteomes" id="UP000325030"/>
    </source>
</evidence>
<dbReference type="CDD" id="cd03230">
    <property type="entry name" value="ABC_DR_subfamily_A"/>
    <property type="match status" value="1"/>
</dbReference>
<dbReference type="EMBL" id="AP018929">
    <property type="protein sequence ID" value="BBG25470.1"/>
    <property type="molecule type" value="Genomic_DNA"/>
</dbReference>
<dbReference type="STRING" id="1294262.GCA_001316085_00760"/>
<keyword evidence="7" id="KW-1185">Reference proteome</keyword>
<dbReference type="InterPro" id="IPR003439">
    <property type="entry name" value="ABC_transporter-like_ATP-bd"/>
</dbReference>
<dbReference type="Proteomes" id="UP000322983">
    <property type="component" value="Chromosome"/>
</dbReference>
<dbReference type="PROSITE" id="PS00211">
    <property type="entry name" value="ABC_TRANSPORTER_1"/>
    <property type="match status" value="1"/>
</dbReference>
<dbReference type="GeneID" id="41719088"/>
<organism evidence="6 8">
    <name type="scientific">Sulfuracidifex tepidarius</name>
    <dbReference type="NCBI Taxonomy" id="1294262"/>
    <lineage>
        <taxon>Archaea</taxon>
        <taxon>Thermoproteota</taxon>
        <taxon>Thermoprotei</taxon>
        <taxon>Sulfolobales</taxon>
        <taxon>Sulfolobaceae</taxon>
        <taxon>Sulfuracidifex</taxon>
    </lineage>
</organism>
<dbReference type="Proteomes" id="UP000325030">
    <property type="component" value="Chromosome"/>
</dbReference>
<keyword evidence="2" id="KW-0547">Nucleotide-binding</keyword>
<accession>A0A510E6X5</accession>
<dbReference type="OrthoDB" id="87732at2157"/>
<dbReference type="KEGG" id="step:IC006_2806"/>
<proteinExistence type="predicted"/>
<name>A0A510E6X5_9CREN</name>
<sequence>MSSEVCIEVSNVIKRYGAVTALSGLTFSIPCGQKFALLGPNGAGKSTTLKLLMGFLKPDSGSVKIKGMPPYDVEVRKITGYLPENAQPYRTMSVKDNIQYVAALRGIDVTQALEIVELLDLKKYWNYKVSQLSQGNMQKLSIVLAIMHRPSILLMDEPLNYLDIPTQEAVIEILSKTASTMLVSTHIMSVAGRLTDNIIMINGGQVVWKGTFSDIREMGREDEPIESIVAKLMREMHGTG</sequence>
<keyword evidence="3 6" id="KW-0067">ATP-binding</keyword>
<feature type="domain" description="ABC transporter" evidence="4">
    <location>
        <begin position="7"/>
        <end position="228"/>
    </location>
</feature>
<reference evidence="6 7" key="2">
    <citation type="journal article" date="2020" name="Int. J. Syst. Evol. Microbiol.">
        <title>Sulfuracidifex tepidarius gen. nov., sp. nov. and transfer of Sulfolobus metallicus Huber and Stetter 1992 to the genus Sulfuracidifex as Sulfuracidifex metallicus comb. nov.</title>
        <authorList>
            <person name="Itoh T."/>
            <person name="Miura T."/>
            <person name="Sakai H.D."/>
            <person name="Kato S."/>
            <person name="Ohkuma M."/>
            <person name="Takashina T."/>
        </authorList>
    </citation>
    <scope>NUCLEOTIDE SEQUENCE</scope>
    <source>
        <strain evidence="5 7">IC-006</strain>
        <strain evidence="6">IC-007</strain>
    </source>
</reference>
<dbReference type="Pfam" id="PF00005">
    <property type="entry name" value="ABC_tran"/>
    <property type="match status" value="1"/>
</dbReference>
<dbReference type="AlphaFoldDB" id="A0A510E6X5"/>
<dbReference type="EMBL" id="AP018930">
    <property type="protein sequence ID" value="BBG28264.1"/>
    <property type="molecule type" value="Genomic_DNA"/>
</dbReference>
<dbReference type="InterPro" id="IPR051782">
    <property type="entry name" value="ABC_Transporter_VariousFunc"/>
</dbReference>
<dbReference type="InterPro" id="IPR027417">
    <property type="entry name" value="P-loop_NTPase"/>
</dbReference>
<evidence type="ECO:0000313" key="6">
    <source>
        <dbReference type="EMBL" id="BBG28264.1"/>
    </source>
</evidence>
<dbReference type="PANTHER" id="PTHR42939">
    <property type="entry name" value="ABC TRANSPORTER ATP-BINDING PROTEIN ALBC-RELATED"/>
    <property type="match status" value="1"/>
</dbReference>
<keyword evidence="1" id="KW-0813">Transport</keyword>
<evidence type="ECO:0000313" key="7">
    <source>
        <dbReference type="Proteomes" id="UP000322983"/>
    </source>
</evidence>